<dbReference type="SUPFAM" id="SSF52540">
    <property type="entry name" value="P-loop containing nucleoside triphosphate hydrolases"/>
    <property type="match status" value="1"/>
</dbReference>
<dbReference type="NCBIfam" id="TIGR00152">
    <property type="entry name" value="dephospho-CoA kinase"/>
    <property type="match status" value="1"/>
</dbReference>
<dbReference type="CDD" id="cd02022">
    <property type="entry name" value="DPCK"/>
    <property type="match status" value="1"/>
</dbReference>
<evidence type="ECO:0000256" key="1">
    <source>
        <dbReference type="ARBA" id="ARBA00022741"/>
    </source>
</evidence>
<protein>
    <recommendedName>
        <fullName evidence="3 4">Dephospho-CoA kinase</fullName>
        <ecNumber evidence="3 4">2.7.1.24</ecNumber>
    </recommendedName>
    <alternativeName>
        <fullName evidence="3">Dephosphocoenzyme A kinase</fullName>
    </alternativeName>
</protein>
<keyword evidence="6" id="KW-1185">Reference proteome</keyword>
<name>A0A4R8M8I9_9BACT</name>
<dbReference type="InterPro" id="IPR001977">
    <property type="entry name" value="Depp_CoAkinase"/>
</dbReference>
<dbReference type="PANTHER" id="PTHR10695">
    <property type="entry name" value="DEPHOSPHO-COA KINASE-RELATED"/>
    <property type="match status" value="1"/>
</dbReference>
<comment type="similarity">
    <text evidence="3">Belongs to the CoaE family.</text>
</comment>
<dbReference type="PANTHER" id="PTHR10695:SF46">
    <property type="entry name" value="BIFUNCTIONAL COENZYME A SYNTHASE-RELATED"/>
    <property type="match status" value="1"/>
</dbReference>
<dbReference type="InterPro" id="IPR027417">
    <property type="entry name" value="P-loop_NTPase"/>
</dbReference>
<dbReference type="GO" id="GO:0005524">
    <property type="term" value="F:ATP binding"/>
    <property type="evidence" value="ECO:0007669"/>
    <property type="project" value="UniProtKB-UniRule"/>
</dbReference>
<evidence type="ECO:0000256" key="2">
    <source>
        <dbReference type="ARBA" id="ARBA00022840"/>
    </source>
</evidence>
<dbReference type="OrthoDB" id="9812943at2"/>
<keyword evidence="2 3" id="KW-0067">ATP-binding</keyword>
<keyword evidence="3" id="KW-0808">Transferase</keyword>
<dbReference type="EMBL" id="SORI01000004">
    <property type="protein sequence ID" value="TDY61843.1"/>
    <property type="molecule type" value="Genomic_DNA"/>
</dbReference>
<dbReference type="HAMAP" id="MF_00376">
    <property type="entry name" value="Dephospho_CoA_kinase"/>
    <property type="match status" value="1"/>
</dbReference>
<keyword evidence="3 5" id="KW-0418">Kinase</keyword>
<dbReference type="EC" id="2.7.1.24" evidence="3 4"/>
<dbReference type="Pfam" id="PF01121">
    <property type="entry name" value="CoaE"/>
    <property type="match status" value="1"/>
</dbReference>
<comment type="catalytic activity">
    <reaction evidence="3">
        <text>3'-dephospho-CoA + ATP = ADP + CoA + H(+)</text>
        <dbReference type="Rhea" id="RHEA:18245"/>
        <dbReference type="ChEBI" id="CHEBI:15378"/>
        <dbReference type="ChEBI" id="CHEBI:30616"/>
        <dbReference type="ChEBI" id="CHEBI:57287"/>
        <dbReference type="ChEBI" id="CHEBI:57328"/>
        <dbReference type="ChEBI" id="CHEBI:456216"/>
        <dbReference type="EC" id="2.7.1.24"/>
    </reaction>
</comment>
<evidence type="ECO:0000256" key="3">
    <source>
        <dbReference type="HAMAP-Rule" id="MF_00376"/>
    </source>
</evidence>
<evidence type="ECO:0000313" key="6">
    <source>
        <dbReference type="Proteomes" id="UP000295066"/>
    </source>
</evidence>
<keyword evidence="3" id="KW-0173">Coenzyme A biosynthesis</keyword>
<dbReference type="RefSeq" id="WP_133956873.1">
    <property type="nucleotide sequence ID" value="NZ_SORI01000004.1"/>
</dbReference>
<keyword evidence="3" id="KW-0963">Cytoplasm</keyword>
<comment type="caution">
    <text evidence="5">The sequence shown here is derived from an EMBL/GenBank/DDBJ whole genome shotgun (WGS) entry which is preliminary data.</text>
</comment>
<dbReference type="PROSITE" id="PS51219">
    <property type="entry name" value="DPCK"/>
    <property type="match status" value="1"/>
</dbReference>
<reference evidence="5 6" key="1">
    <citation type="submission" date="2019-03" db="EMBL/GenBank/DDBJ databases">
        <title>Genomic Encyclopedia of Type Strains, Phase IV (KMG-IV): sequencing the most valuable type-strain genomes for metagenomic binning, comparative biology and taxonomic classification.</title>
        <authorList>
            <person name="Goeker M."/>
        </authorList>
    </citation>
    <scope>NUCLEOTIDE SEQUENCE [LARGE SCALE GENOMIC DNA]</scope>
    <source>
        <strain evidence="5 6">DSM 25964</strain>
    </source>
</reference>
<dbReference type="UniPathway" id="UPA00241">
    <property type="reaction ID" value="UER00356"/>
</dbReference>
<comment type="pathway">
    <text evidence="3">Cofactor biosynthesis; coenzyme A biosynthesis; CoA from (R)-pantothenate: step 5/5.</text>
</comment>
<sequence length="287" mass="32832">MLALGVTGDVGAGKSTLTRFWKEMGASVLDADEIVRSLWKRPDVIGKAVSRWGRGVADNGGNILRGEIAARAFSCAEDYAWLCGLLHPLVRIEMERISASLEGWVVAEIPLLFEGGVPEWIDATVYLAAPEEKRRDRNSVRGWDGKEILRRESFLLPSEEKKRRADMVLENTGTLEDLRETAGKKALFFRRLSGLVRYTVTFQRYEDALLYRDFLWKERLGSDFHCFRSDTMEKNTENWLVSFISRESFFAGLSRPHVMDRARGPYTATIRRMPYKKRIALSEELSQ</sequence>
<feature type="binding site" evidence="3">
    <location>
        <begin position="11"/>
        <end position="16"/>
    </location>
    <ligand>
        <name>ATP</name>
        <dbReference type="ChEBI" id="CHEBI:30616"/>
    </ligand>
</feature>
<proteinExistence type="inferred from homology"/>
<evidence type="ECO:0000256" key="4">
    <source>
        <dbReference type="NCBIfam" id="TIGR00152"/>
    </source>
</evidence>
<evidence type="ECO:0000313" key="5">
    <source>
        <dbReference type="EMBL" id="TDY61843.1"/>
    </source>
</evidence>
<dbReference type="Proteomes" id="UP000295066">
    <property type="component" value="Unassembled WGS sequence"/>
</dbReference>
<accession>A0A4R8M8I9</accession>
<comment type="subcellular location">
    <subcellularLocation>
        <location evidence="3">Cytoplasm</location>
    </subcellularLocation>
</comment>
<organism evidence="5 6">
    <name type="scientific">Aminivibrio pyruvatiphilus</name>
    <dbReference type="NCBI Taxonomy" id="1005740"/>
    <lineage>
        <taxon>Bacteria</taxon>
        <taxon>Thermotogati</taxon>
        <taxon>Synergistota</taxon>
        <taxon>Synergistia</taxon>
        <taxon>Synergistales</taxon>
        <taxon>Aminobacteriaceae</taxon>
        <taxon>Aminivibrio</taxon>
    </lineage>
</organism>
<keyword evidence="1 3" id="KW-0547">Nucleotide-binding</keyword>
<dbReference type="GO" id="GO:0004140">
    <property type="term" value="F:dephospho-CoA kinase activity"/>
    <property type="evidence" value="ECO:0007669"/>
    <property type="project" value="UniProtKB-UniRule"/>
</dbReference>
<dbReference type="GO" id="GO:0005737">
    <property type="term" value="C:cytoplasm"/>
    <property type="evidence" value="ECO:0007669"/>
    <property type="project" value="UniProtKB-SubCell"/>
</dbReference>
<dbReference type="Gene3D" id="3.40.50.300">
    <property type="entry name" value="P-loop containing nucleotide triphosphate hydrolases"/>
    <property type="match status" value="1"/>
</dbReference>
<comment type="function">
    <text evidence="3">Catalyzes the phosphorylation of the 3'-hydroxyl group of dephosphocoenzyme A to form coenzyme A.</text>
</comment>
<dbReference type="GO" id="GO:0015937">
    <property type="term" value="P:coenzyme A biosynthetic process"/>
    <property type="evidence" value="ECO:0007669"/>
    <property type="project" value="UniProtKB-UniRule"/>
</dbReference>
<dbReference type="AlphaFoldDB" id="A0A4R8M8I9"/>
<gene>
    <name evidence="3" type="primary">coaE</name>
    <name evidence="5" type="ORF">C8D99_10483</name>
</gene>